<keyword evidence="4" id="KW-1185">Reference proteome</keyword>
<gene>
    <name evidence="3" type="ORF">DERF_005676</name>
</gene>
<name>A0A922I6B3_DERFA</name>
<reference evidence="3" key="1">
    <citation type="submission" date="2013-05" db="EMBL/GenBank/DDBJ databases">
        <authorList>
            <person name="Yim A.K.Y."/>
            <person name="Chan T.F."/>
            <person name="Ji K.M."/>
            <person name="Liu X.Y."/>
            <person name="Zhou J.W."/>
            <person name="Li R.Q."/>
            <person name="Yang K.Y."/>
            <person name="Li J."/>
            <person name="Li M."/>
            <person name="Law P.T.W."/>
            <person name="Wu Y.L."/>
            <person name="Cai Z.L."/>
            <person name="Qin H."/>
            <person name="Bao Y."/>
            <person name="Leung R.K.K."/>
            <person name="Ng P.K.S."/>
            <person name="Zou J."/>
            <person name="Zhong X.J."/>
            <person name="Ran P.X."/>
            <person name="Zhong N.S."/>
            <person name="Liu Z.G."/>
            <person name="Tsui S.K.W."/>
        </authorList>
    </citation>
    <scope>NUCLEOTIDE SEQUENCE</scope>
    <source>
        <strain evidence="3">Derf</strain>
        <tissue evidence="3">Whole organism</tissue>
    </source>
</reference>
<feature type="transmembrane region" description="Helical" evidence="2">
    <location>
        <begin position="256"/>
        <end position="288"/>
    </location>
</feature>
<feature type="compositionally biased region" description="Basic residues" evidence="1">
    <location>
        <begin position="431"/>
        <end position="445"/>
    </location>
</feature>
<feature type="region of interest" description="Disordered" evidence="1">
    <location>
        <begin position="428"/>
        <end position="458"/>
    </location>
</feature>
<keyword evidence="2" id="KW-1133">Transmembrane helix</keyword>
<protein>
    <submittedName>
        <fullName evidence="3">Uncharacterized protein</fullName>
    </submittedName>
</protein>
<dbReference type="Proteomes" id="UP000790347">
    <property type="component" value="Unassembled WGS sequence"/>
</dbReference>
<feature type="region of interest" description="Disordered" evidence="1">
    <location>
        <begin position="384"/>
        <end position="416"/>
    </location>
</feature>
<keyword evidence="2" id="KW-0812">Transmembrane</keyword>
<sequence>MAMMITQQDNKETIEKIDNIHSKLNKSKQMCLTNVHRQIQLNNKIATSIRQCCHHMHFNDCMEKQCINYNKGAIDKSIIGNCSQIFLTITDPICLPVVRQPKQYCDINVGVFGLTMIHYSNCRLQMVEFLREFYGPPQQWLYGDDGGGGDVIQQQSLYKKQCCLTYTACHCFERQFKQKCQQRLMKQFQKLSDKMADYHCRCPGLEQIDHHQQQQTNGRKSSDRQKQQKNCTKIIEDECQWMIPENRRLLLEYQNFLSYSIFIAIVTIITTILFCTFCSSYGIIDFFLRKLQPKRWRFGNDNLADSQPLFRRPIIGGGFRFQFIPIPLIRYQSPSTRSGASRYNDDSPSSSSSSYISSTPSSSITAITNSRIIDSKRKTFARTRSIQSSLVSIRRSPMSSSSSSSSYSSSPFSPKIIGNLKHRKTIDGRTTKKTKHHHRHRKRKTFSNVEGGCTINKR</sequence>
<feature type="region of interest" description="Disordered" evidence="1">
    <location>
        <begin position="335"/>
        <end position="361"/>
    </location>
</feature>
<organism evidence="3 4">
    <name type="scientific">Dermatophagoides farinae</name>
    <name type="common">American house dust mite</name>
    <dbReference type="NCBI Taxonomy" id="6954"/>
    <lineage>
        <taxon>Eukaryota</taxon>
        <taxon>Metazoa</taxon>
        <taxon>Ecdysozoa</taxon>
        <taxon>Arthropoda</taxon>
        <taxon>Chelicerata</taxon>
        <taxon>Arachnida</taxon>
        <taxon>Acari</taxon>
        <taxon>Acariformes</taxon>
        <taxon>Sarcoptiformes</taxon>
        <taxon>Astigmata</taxon>
        <taxon>Psoroptidia</taxon>
        <taxon>Analgoidea</taxon>
        <taxon>Pyroglyphidae</taxon>
        <taxon>Dermatophagoidinae</taxon>
        <taxon>Dermatophagoides</taxon>
    </lineage>
</organism>
<comment type="caution">
    <text evidence="3">The sequence shown here is derived from an EMBL/GenBank/DDBJ whole genome shotgun (WGS) entry which is preliminary data.</text>
</comment>
<evidence type="ECO:0000256" key="1">
    <source>
        <dbReference type="SAM" id="MobiDB-lite"/>
    </source>
</evidence>
<keyword evidence="2" id="KW-0472">Membrane</keyword>
<dbReference type="AlphaFoldDB" id="A0A922I6B3"/>
<evidence type="ECO:0000313" key="4">
    <source>
        <dbReference type="Proteomes" id="UP000790347"/>
    </source>
</evidence>
<feature type="compositionally biased region" description="Low complexity" evidence="1">
    <location>
        <begin position="388"/>
        <end position="414"/>
    </location>
</feature>
<dbReference type="EMBL" id="ASGP02000002">
    <property type="protein sequence ID" value="KAH9522073.1"/>
    <property type="molecule type" value="Genomic_DNA"/>
</dbReference>
<reference evidence="3" key="2">
    <citation type="journal article" date="2022" name="Res Sq">
        <title>Comparative Genomics Reveals Insights into the Divergent Evolution of Astigmatic Mites and Household Pest Adaptations.</title>
        <authorList>
            <person name="Xiong Q."/>
            <person name="Wan A.T.-Y."/>
            <person name="Liu X.-Y."/>
            <person name="Fung C.S.-H."/>
            <person name="Xiao X."/>
            <person name="Malainual N."/>
            <person name="Hou J."/>
            <person name="Wang L."/>
            <person name="Wang M."/>
            <person name="Yang K."/>
            <person name="Cui Y."/>
            <person name="Leung E."/>
            <person name="Nong W."/>
            <person name="Shin S.-K."/>
            <person name="Au S."/>
            <person name="Jeong K.Y."/>
            <person name="Chew F.T."/>
            <person name="Hui J."/>
            <person name="Leung T.F."/>
            <person name="Tungtrongchitr A."/>
            <person name="Zhong N."/>
            <person name="Liu Z."/>
            <person name="Tsui S."/>
        </authorList>
    </citation>
    <scope>NUCLEOTIDE SEQUENCE</scope>
    <source>
        <strain evidence="3">Derf</strain>
        <tissue evidence="3">Whole organism</tissue>
    </source>
</reference>
<feature type="compositionally biased region" description="Low complexity" evidence="1">
    <location>
        <begin position="340"/>
        <end position="361"/>
    </location>
</feature>
<accession>A0A922I6B3</accession>
<proteinExistence type="predicted"/>
<evidence type="ECO:0000256" key="2">
    <source>
        <dbReference type="SAM" id="Phobius"/>
    </source>
</evidence>
<evidence type="ECO:0000313" key="3">
    <source>
        <dbReference type="EMBL" id="KAH9522073.1"/>
    </source>
</evidence>